<keyword evidence="4" id="KW-0676">Redox-active center</keyword>
<evidence type="ECO:0000256" key="1">
    <source>
        <dbReference type="ARBA" id="ARBA00022729"/>
    </source>
</evidence>
<dbReference type="Pfam" id="PF01323">
    <property type="entry name" value="DSBA"/>
    <property type="match status" value="1"/>
</dbReference>
<reference evidence="8" key="2">
    <citation type="submission" date="2007-04" db="EMBL/GenBank/DDBJ databases">
        <title>Complete genome sequence of the nitrogen-fixing bacterium Azorhizobium caulinodans ORS571.</title>
        <authorList>
            <person name="Lee K.B."/>
            <person name="Backer P.D."/>
            <person name="Aono T."/>
            <person name="Liu C.T."/>
            <person name="Suzuki S."/>
            <person name="Suzuki T."/>
            <person name="Kaneko T."/>
            <person name="Yamada M."/>
            <person name="Tabata S."/>
            <person name="Kupfer D.M."/>
            <person name="Najar F.Z."/>
            <person name="Wiley G.B."/>
            <person name="Roe B."/>
            <person name="Binnewies T."/>
            <person name="Ussery D."/>
            <person name="Vereecke D."/>
            <person name="Gevers D."/>
            <person name="Holsters M."/>
            <person name="Oyaizu H."/>
        </authorList>
    </citation>
    <scope>NUCLEOTIDE SEQUENCE [LARGE SCALE GENOMIC DNA]</scope>
    <source>
        <strain evidence="8">ATCC 43989 / DSM 5975 / JCM 20966 / LMG 6465 / NBRC 14845 / NCIMB 13405 / ORS 571</strain>
    </source>
</reference>
<reference evidence="7 8" key="4">
    <citation type="journal article" date="2009" name="Appl. Environ. Microbiol.">
        <title>Comparative genome-wide transcriptional profiling of Azorhizobium caulinodans ORS571 grown under free-living and symbiotic conditions.</title>
        <authorList>
            <person name="Tsukada S."/>
            <person name="Aono T."/>
            <person name="Akiba N."/>
            <person name="Lee KB."/>
            <person name="Liu CT."/>
            <person name="Toyazaki H."/>
            <person name="Oyaizu H."/>
        </authorList>
    </citation>
    <scope>NUCLEOTIDE SEQUENCE [LARGE SCALE GENOMIC DNA]</scope>
    <source>
        <strain evidence="8">ATCC 43989 / DSM 5975 / JCM 20966 / LMG 6465 / NBRC 14845 / NCIMB 13405 / ORS 571</strain>
    </source>
</reference>
<dbReference type="InterPro" id="IPR017937">
    <property type="entry name" value="Thioredoxin_CS"/>
</dbReference>
<feature type="chain" id="PRO_5002724360" evidence="5">
    <location>
        <begin position="32"/>
        <end position="258"/>
    </location>
</feature>
<evidence type="ECO:0000259" key="6">
    <source>
        <dbReference type="PROSITE" id="PS51352"/>
    </source>
</evidence>
<reference evidence="7 8" key="3">
    <citation type="journal article" date="2008" name="BMC Genomics">
        <title>The genome of the versatile nitrogen fixer Azorhizobium caulinodans ORS571.</title>
        <authorList>
            <person name="Lee KB."/>
            <person name="Backer P.D."/>
            <person name="Aono T."/>
            <person name="Liu CT."/>
            <person name="Suzuki S."/>
            <person name="Suzuki T."/>
            <person name="Kaneko T."/>
            <person name="Yamada M."/>
            <person name="Tabata S."/>
            <person name="Kupfer D.M."/>
            <person name="Najar F.Z."/>
            <person name="Wiley G.B."/>
            <person name="Roe B."/>
            <person name="Binnewies T.T."/>
            <person name="Ussery D.W."/>
            <person name="D'Haeze W."/>
            <person name="Herder J.D."/>
            <person name="Gevers D."/>
            <person name="Vereecke D."/>
            <person name="Holsters M."/>
            <person name="Oyaizu H."/>
        </authorList>
    </citation>
    <scope>NUCLEOTIDE SEQUENCE [LARGE SCALE GENOMIC DNA]</scope>
    <source>
        <strain evidence="8">ATCC 43989 / DSM 5975 / JCM 20966 / LMG 6465 / NBRC 14845 / NCIMB 13405 / ORS 571</strain>
    </source>
</reference>
<dbReference type="CDD" id="cd03023">
    <property type="entry name" value="DsbA_Com1_like"/>
    <property type="match status" value="1"/>
</dbReference>
<reference evidence="7 8" key="1">
    <citation type="journal article" date="2007" name="Appl. Environ. Microbiol.">
        <title>Rhizobial factors required for stem nodule maturation and maintenance in Sesbania rostrata-Azorhizobium caulinodans ORS571 symbiosis.</title>
        <authorList>
            <person name="Suzuki S."/>
            <person name="Aono T."/>
            <person name="Lee KB."/>
            <person name="Suzuki T."/>
            <person name="Liu CT."/>
            <person name="Miwa H."/>
            <person name="Wakao S."/>
            <person name="Iki T."/>
            <person name="Oyaizu H."/>
        </authorList>
    </citation>
    <scope>NUCLEOTIDE SEQUENCE [LARGE SCALE GENOMIC DNA]</scope>
    <source>
        <strain evidence="8">ATCC 43989 / DSM 5975 / JCM 20966 / LMG 6465 / NBRC 14845 / NCIMB 13405 / ORS 571</strain>
    </source>
</reference>
<dbReference type="PANTHER" id="PTHR13887">
    <property type="entry name" value="GLUTATHIONE S-TRANSFERASE KAPPA"/>
    <property type="match status" value="1"/>
</dbReference>
<dbReference type="InterPro" id="IPR013766">
    <property type="entry name" value="Thioredoxin_domain"/>
</dbReference>
<dbReference type="Gene3D" id="3.40.30.10">
    <property type="entry name" value="Glutaredoxin"/>
    <property type="match status" value="1"/>
</dbReference>
<name>A8IBH7_AZOC5</name>
<feature type="domain" description="Thioredoxin" evidence="6">
    <location>
        <begin position="69"/>
        <end position="254"/>
    </location>
</feature>
<evidence type="ECO:0000256" key="2">
    <source>
        <dbReference type="ARBA" id="ARBA00023002"/>
    </source>
</evidence>
<dbReference type="KEGG" id="azc:AZC_3072"/>
<reference evidence="7 8" key="5">
    <citation type="journal article" date="2010" name="Appl. Environ. Microbiol.">
        <title>phrR-like gene praR of Azorhizobium caulinodans ORS571 is essential for symbiosis with Sesbania rostrata and is involved in expression of reb genes.</title>
        <authorList>
            <person name="Akiba N."/>
            <person name="Aono T."/>
            <person name="Toyazaki H."/>
            <person name="Sato S."/>
            <person name="Oyaizu H."/>
        </authorList>
    </citation>
    <scope>NUCLEOTIDE SEQUENCE [LARGE SCALE GENOMIC DNA]</scope>
    <source>
        <strain evidence="8">ATCC 43989 / DSM 5975 / JCM 20966 / LMG 6465 / NBRC 14845 / NCIMB 13405 / ORS 571</strain>
    </source>
</reference>
<evidence type="ECO:0000256" key="5">
    <source>
        <dbReference type="SAM" id="SignalP"/>
    </source>
</evidence>
<protein>
    <submittedName>
        <fullName evidence="7">Putative outer membrane protein</fullName>
    </submittedName>
</protein>
<dbReference type="STRING" id="438753.AZC_3072"/>
<evidence type="ECO:0000313" key="7">
    <source>
        <dbReference type="EMBL" id="BAF89070.1"/>
    </source>
</evidence>
<organism evidence="7 8">
    <name type="scientific">Azorhizobium caulinodans (strain ATCC 43989 / DSM 5975 / JCM 20966 / LMG 6465 / NBRC 14845 / NCIMB 13405 / ORS 571)</name>
    <dbReference type="NCBI Taxonomy" id="438753"/>
    <lineage>
        <taxon>Bacteria</taxon>
        <taxon>Pseudomonadati</taxon>
        <taxon>Pseudomonadota</taxon>
        <taxon>Alphaproteobacteria</taxon>
        <taxon>Hyphomicrobiales</taxon>
        <taxon>Xanthobacteraceae</taxon>
        <taxon>Azorhizobium</taxon>
    </lineage>
</organism>
<dbReference type="AlphaFoldDB" id="A8IBH7"/>
<keyword evidence="8" id="KW-1185">Reference proteome</keyword>
<dbReference type="PROSITE" id="PS00194">
    <property type="entry name" value="THIOREDOXIN_1"/>
    <property type="match status" value="1"/>
</dbReference>
<reference evidence="7 8" key="6">
    <citation type="journal article" date="2011" name="Appl. Environ. Microbiol.">
        <title>Involvement of the azorhizobial chromosome partition gene (parA) in the onset of bacteroid differentiation during Sesbania rostrata stem nodule development.</title>
        <authorList>
            <person name="Liu CT."/>
            <person name="Lee KB."/>
            <person name="Wang YS."/>
            <person name="Peng MH."/>
            <person name="Lee KT."/>
            <person name="Suzuki S."/>
            <person name="Suzuki T."/>
            <person name="Oyaizu H."/>
        </authorList>
    </citation>
    <scope>NUCLEOTIDE SEQUENCE [LARGE SCALE GENOMIC DNA]</scope>
    <source>
        <strain evidence="8">ATCC 43989 / DSM 5975 / JCM 20966 / LMG 6465 / NBRC 14845 / NCIMB 13405 / ORS 571</strain>
    </source>
</reference>
<keyword evidence="1 5" id="KW-0732">Signal</keyword>
<sequence>MERPMLSRTGLRAALAAVAALGLTATTVLPAAAFTDQEKAELGPLIRDYLLKNPEVLQEAIAVLEKRQGEAEAQARAKTLASIKPKVFDSPRGVVIGNPKGNVTLVEFFDYNCGYCKHTLSDINALVKNNPNLRVVLREFPVLGPGSVEAAQVAVAVRMVAPDKYKAFHDALLSGRGQADRARALAAAKEVGIDVAQLQKQATSPELNATLDESMEIAQALGLNGTPSFVIGDEVIVGAVGLEKLQEAVTKNGKTAAN</sequence>
<dbReference type="SUPFAM" id="SSF52833">
    <property type="entry name" value="Thioredoxin-like"/>
    <property type="match status" value="1"/>
</dbReference>
<gene>
    <name evidence="7" type="ordered locus">AZC_3072</name>
</gene>
<dbReference type="HOGENOM" id="CLU_000288_47_4_5"/>
<dbReference type="eggNOG" id="COG1651">
    <property type="taxonomic scope" value="Bacteria"/>
</dbReference>
<accession>A8IBH7</accession>
<dbReference type="InterPro" id="IPR036249">
    <property type="entry name" value="Thioredoxin-like_sf"/>
</dbReference>
<evidence type="ECO:0000313" key="8">
    <source>
        <dbReference type="Proteomes" id="UP000000270"/>
    </source>
</evidence>
<dbReference type="InterPro" id="IPR001853">
    <property type="entry name" value="DSBA-like_thioredoxin_dom"/>
</dbReference>
<evidence type="ECO:0000256" key="4">
    <source>
        <dbReference type="ARBA" id="ARBA00023284"/>
    </source>
</evidence>
<feature type="signal peptide" evidence="5">
    <location>
        <begin position="1"/>
        <end position="31"/>
    </location>
</feature>
<evidence type="ECO:0000256" key="3">
    <source>
        <dbReference type="ARBA" id="ARBA00023157"/>
    </source>
</evidence>
<dbReference type="EMBL" id="AP009384">
    <property type="protein sequence ID" value="BAF89070.1"/>
    <property type="molecule type" value="Genomic_DNA"/>
</dbReference>
<dbReference type="PANTHER" id="PTHR13887:SF14">
    <property type="entry name" value="DISULFIDE BOND FORMATION PROTEIN D"/>
    <property type="match status" value="1"/>
</dbReference>
<dbReference type="InterPro" id="IPR041205">
    <property type="entry name" value="ScsC_N"/>
</dbReference>
<keyword evidence="3" id="KW-1015">Disulfide bond</keyword>
<keyword evidence="2" id="KW-0560">Oxidoreductase</keyword>
<dbReference type="Proteomes" id="UP000000270">
    <property type="component" value="Chromosome"/>
</dbReference>
<dbReference type="Pfam" id="PF18312">
    <property type="entry name" value="ScsC_N"/>
    <property type="match status" value="1"/>
</dbReference>
<dbReference type="PROSITE" id="PS51352">
    <property type="entry name" value="THIOREDOXIN_2"/>
    <property type="match status" value="1"/>
</dbReference>
<proteinExistence type="predicted"/>
<dbReference type="GO" id="GO:0015036">
    <property type="term" value="F:disulfide oxidoreductase activity"/>
    <property type="evidence" value="ECO:0007669"/>
    <property type="project" value="UniProtKB-ARBA"/>
</dbReference>